<gene>
    <name evidence="2" type="ORF">GCM10009844_34900</name>
</gene>
<organism evidence="2 3">
    <name type="scientific">Nocardioides koreensis</name>
    <dbReference type="NCBI Taxonomy" id="433651"/>
    <lineage>
        <taxon>Bacteria</taxon>
        <taxon>Bacillati</taxon>
        <taxon>Actinomycetota</taxon>
        <taxon>Actinomycetes</taxon>
        <taxon>Propionibacteriales</taxon>
        <taxon>Nocardioidaceae</taxon>
        <taxon>Nocardioides</taxon>
    </lineage>
</organism>
<comment type="caution">
    <text evidence="2">The sequence shown here is derived from an EMBL/GenBank/DDBJ whole genome shotgun (WGS) entry which is preliminary data.</text>
</comment>
<dbReference type="InterPro" id="IPR002052">
    <property type="entry name" value="DNA_methylase_N6_adenine_CS"/>
</dbReference>
<dbReference type="PROSITE" id="PS00092">
    <property type="entry name" value="N6_MTASE"/>
    <property type="match status" value="1"/>
</dbReference>
<proteinExistence type="predicted"/>
<accession>A0ABP5LQQ7</accession>
<keyword evidence="3" id="KW-1185">Reference proteome</keyword>
<dbReference type="EMBL" id="BAAAQR010000012">
    <property type="protein sequence ID" value="GAA2152040.1"/>
    <property type="molecule type" value="Genomic_DNA"/>
</dbReference>
<evidence type="ECO:0000313" key="3">
    <source>
        <dbReference type="Proteomes" id="UP001501771"/>
    </source>
</evidence>
<sequence length="243" mass="26250">MVADGNRRGESYGRAAVGMATAGRGYDMRMTSLHERRDEVAPRSMDFGDLCIDFDARILEPRPWTTAQSTWAAELLRSAPPGPVLELCAGAGHIGLLAIHLEPRPLVCVDVEPVACDYTRSNAERAGLGDLVEVREGSMDAVLEPDERFALVIADPPWVPRDETAHFPEDPVPAIDGGVDGLDPARSCWALADRHLLEGGTAVLQVGTVAQVECLDAEMRGVTRLRVGEVRSFERGVLVALEA</sequence>
<evidence type="ECO:0000313" key="2">
    <source>
        <dbReference type="EMBL" id="GAA2152040.1"/>
    </source>
</evidence>
<dbReference type="InterPro" id="IPR050320">
    <property type="entry name" value="N5-glutamine_MTase"/>
</dbReference>
<dbReference type="PANTHER" id="PTHR18895">
    <property type="entry name" value="HEMK METHYLTRANSFERASE"/>
    <property type="match status" value="1"/>
</dbReference>
<evidence type="ECO:0000259" key="1">
    <source>
        <dbReference type="Pfam" id="PF05175"/>
    </source>
</evidence>
<feature type="domain" description="Methyltransferase small" evidence="1">
    <location>
        <begin position="76"/>
        <end position="160"/>
    </location>
</feature>
<dbReference type="SUPFAM" id="SSF53335">
    <property type="entry name" value="S-adenosyl-L-methionine-dependent methyltransferases"/>
    <property type="match status" value="1"/>
</dbReference>
<dbReference type="Proteomes" id="UP001501771">
    <property type="component" value="Unassembled WGS sequence"/>
</dbReference>
<dbReference type="InterPro" id="IPR029063">
    <property type="entry name" value="SAM-dependent_MTases_sf"/>
</dbReference>
<protein>
    <recommendedName>
        <fullName evidence="1">Methyltransferase small domain-containing protein</fullName>
    </recommendedName>
</protein>
<dbReference type="InterPro" id="IPR007848">
    <property type="entry name" value="Small_mtfrase_dom"/>
</dbReference>
<dbReference type="Pfam" id="PF05175">
    <property type="entry name" value="MTS"/>
    <property type="match status" value="1"/>
</dbReference>
<dbReference type="PANTHER" id="PTHR18895:SF74">
    <property type="entry name" value="MTRF1L RELEASE FACTOR GLUTAMINE METHYLTRANSFERASE"/>
    <property type="match status" value="1"/>
</dbReference>
<name>A0ABP5LQQ7_9ACTN</name>
<reference evidence="3" key="1">
    <citation type="journal article" date="2019" name="Int. J. Syst. Evol. Microbiol.">
        <title>The Global Catalogue of Microorganisms (GCM) 10K type strain sequencing project: providing services to taxonomists for standard genome sequencing and annotation.</title>
        <authorList>
            <consortium name="The Broad Institute Genomics Platform"/>
            <consortium name="The Broad Institute Genome Sequencing Center for Infectious Disease"/>
            <person name="Wu L."/>
            <person name="Ma J."/>
        </authorList>
    </citation>
    <scope>NUCLEOTIDE SEQUENCE [LARGE SCALE GENOMIC DNA]</scope>
    <source>
        <strain evidence="3">JCM 16022</strain>
    </source>
</reference>
<dbReference type="CDD" id="cd02440">
    <property type="entry name" value="AdoMet_MTases"/>
    <property type="match status" value="1"/>
</dbReference>
<dbReference type="Gene3D" id="3.40.50.150">
    <property type="entry name" value="Vaccinia Virus protein VP39"/>
    <property type="match status" value="1"/>
</dbReference>